<feature type="compositionally biased region" description="Basic residues" evidence="1">
    <location>
        <begin position="106"/>
        <end position="132"/>
    </location>
</feature>
<comment type="caution">
    <text evidence="2">The sequence shown here is derived from an EMBL/GenBank/DDBJ whole genome shotgun (WGS) entry which is preliminary data.</text>
</comment>
<dbReference type="AlphaFoldDB" id="A0A6I4W6M0"/>
<accession>A0A6I4W6M0</accession>
<dbReference type="Proteomes" id="UP000431901">
    <property type="component" value="Unassembled WGS sequence"/>
</dbReference>
<reference evidence="2 3" key="1">
    <citation type="submission" date="2019-12" db="EMBL/GenBank/DDBJ databases">
        <title>Nocardia macrotermitis sp. nov. and Nocardia aurantia sp. nov., isolated from the gut of the fungus growing-termite Macrotermes natalensis.</title>
        <authorList>
            <person name="Christine B."/>
            <person name="Rene B."/>
        </authorList>
    </citation>
    <scope>NUCLEOTIDE SEQUENCE [LARGE SCALE GENOMIC DNA]</scope>
    <source>
        <strain evidence="2 3">DSM 102126</strain>
    </source>
</reference>
<organism evidence="2 3">
    <name type="scientific">Actinomadura rayongensis</name>
    <dbReference type="NCBI Taxonomy" id="1429076"/>
    <lineage>
        <taxon>Bacteria</taxon>
        <taxon>Bacillati</taxon>
        <taxon>Actinomycetota</taxon>
        <taxon>Actinomycetes</taxon>
        <taxon>Streptosporangiales</taxon>
        <taxon>Thermomonosporaceae</taxon>
        <taxon>Actinomadura</taxon>
    </lineage>
</organism>
<feature type="region of interest" description="Disordered" evidence="1">
    <location>
        <begin position="71"/>
        <end position="132"/>
    </location>
</feature>
<dbReference type="EMBL" id="WUTW01000002">
    <property type="protein sequence ID" value="MXQ65208.1"/>
    <property type="molecule type" value="Genomic_DNA"/>
</dbReference>
<gene>
    <name evidence="2" type="ORF">GQ466_14295</name>
</gene>
<dbReference type="RefSeq" id="WP_161103331.1">
    <property type="nucleotide sequence ID" value="NZ_JBHLYI010000010.1"/>
</dbReference>
<evidence type="ECO:0000256" key="1">
    <source>
        <dbReference type="SAM" id="MobiDB-lite"/>
    </source>
</evidence>
<evidence type="ECO:0000313" key="3">
    <source>
        <dbReference type="Proteomes" id="UP000431901"/>
    </source>
</evidence>
<name>A0A6I4W6M0_9ACTN</name>
<keyword evidence="3" id="KW-1185">Reference proteome</keyword>
<feature type="compositionally biased region" description="Polar residues" evidence="1">
    <location>
        <begin position="93"/>
        <end position="102"/>
    </location>
</feature>
<evidence type="ECO:0000313" key="2">
    <source>
        <dbReference type="EMBL" id="MXQ65208.1"/>
    </source>
</evidence>
<protein>
    <submittedName>
        <fullName evidence="2">Uncharacterized protein</fullName>
    </submittedName>
</protein>
<sequence length="132" mass="14147">MATELARRAEARHPGWVVVWGAYRRAYTAWAAWSPAPLLVEAATVAALSAAIRAAERSPVLPAADAMNVPAAGRAVPPGEGPVPVDHPAATGTGPQSEPATTASRRGAHRPGHRRQRARARLWRRSRRFRPA</sequence>
<proteinExistence type="predicted"/>